<evidence type="ECO:0000313" key="1">
    <source>
        <dbReference type="EMBL" id="TMS58104.1"/>
    </source>
</evidence>
<keyword evidence="2" id="KW-1185">Reference proteome</keyword>
<organism evidence="1 2">
    <name type="scientific">Imbroritus primus</name>
    <dbReference type="NCBI Taxonomy" id="3058603"/>
    <lineage>
        <taxon>Bacteria</taxon>
        <taxon>Pseudomonadati</taxon>
        <taxon>Pseudomonadota</taxon>
        <taxon>Betaproteobacteria</taxon>
        <taxon>Burkholderiales</taxon>
        <taxon>Burkholderiaceae</taxon>
        <taxon>Imbroritus</taxon>
    </lineage>
</organism>
<accession>A0ACD3SPJ7</accession>
<comment type="caution">
    <text evidence="1">The sequence shown here is derived from an EMBL/GenBank/DDBJ whole genome shotgun (WGS) entry which is preliminary data.</text>
</comment>
<sequence length="208" mass="22317">MTSSDASTAIRVAVLGEWVPSQLADVLALQRAEEPETAAALVECAGSTPVSEVSRDGFDFALSTVDVAWPGWVCEPLWHDTLAVAVAKRSHLLIHREVPCHELQKQPLICAQSTADEPWQALVHRLVGDAPTMHEQVVSTFDMAMTLVAAGYGIAIAPAARLAGYQCRGVAVRPLAGAPPIVMAYLVHTCAALTEPQERFARRVRSVS</sequence>
<proteinExistence type="predicted"/>
<dbReference type="Proteomes" id="UP000004277">
    <property type="component" value="Unassembled WGS sequence"/>
</dbReference>
<evidence type="ECO:0000313" key="2">
    <source>
        <dbReference type="Proteomes" id="UP000004277"/>
    </source>
</evidence>
<reference evidence="1" key="1">
    <citation type="submission" date="2019-05" db="EMBL/GenBank/DDBJ databases">
        <title>Revised genome assembly of Burkholderiaceae (previously Ralstonia) sp. PBA.</title>
        <authorList>
            <person name="Gan H.M."/>
        </authorList>
    </citation>
    <scope>NUCLEOTIDE SEQUENCE</scope>
    <source>
        <strain evidence="1">PBA</strain>
    </source>
</reference>
<protein>
    <submittedName>
        <fullName evidence="1">LysR family transcriptional regulator</fullName>
    </submittedName>
</protein>
<name>A0ACD3SPJ7_9BURK</name>
<gene>
    <name evidence="1" type="ORF">MW7_004920</name>
</gene>
<dbReference type="EMBL" id="AKCV02000015">
    <property type="protein sequence ID" value="TMS58104.1"/>
    <property type="molecule type" value="Genomic_DNA"/>
</dbReference>